<dbReference type="Pfam" id="PF01751">
    <property type="entry name" value="Toprim"/>
    <property type="match status" value="1"/>
</dbReference>
<dbReference type="InterPro" id="IPR013824">
    <property type="entry name" value="Topo_IA_cen_sub1"/>
</dbReference>
<gene>
    <name evidence="17" type="ORF">COS38_02925</name>
</gene>
<dbReference type="SUPFAM" id="SSF56712">
    <property type="entry name" value="Prokaryotic type I DNA topoisomerase"/>
    <property type="match status" value="1"/>
</dbReference>
<evidence type="ECO:0000256" key="13">
    <source>
        <dbReference type="ARBA" id="ARBA00032235"/>
    </source>
</evidence>
<evidence type="ECO:0000256" key="14">
    <source>
        <dbReference type="ARBA" id="ARBA00032877"/>
    </source>
</evidence>
<dbReference type="PANTHER" id="PTHR42785">
    <property type="entry name" value="DNA TOPOISOMERASE, TYPE IA, CORE"/>
    <property type="match status" value="1"/>
</dbReference>
<evidence type="ECO:0000256" key="11">
    <source>
        <dbReference type="ARBA" id="ARBA00030003"/>
    </source>
</evidence>
<dbReference type="InterPro" id="IPR013497">
    <property type="entry name" value="Topo_IA_cen"/>
</dbReference>
<dbReference type="InterPro" id="IPR003602">
    <property type="entry name" value="Topo_IA_DNA-bd_dom"/>
</dbReference>
<dbReference type="SMART" id="SM00437">
    <property type="entry name" value="TOP1Ac"/>
    <property type="match status" value="1"/>
</dbReference>
<dbReference type="GO" id="GO:0003917">
    <property type="term" value="F:DNA topoisomerase type I (single strand cut, ATP-independent) activity"/>
    <property type="evidence" value="ECO:0007669"/>
    <property type="project" value="UniProtKB-EC"/>
</dbReference>
<dbReference type="Gene3D" id="3.30.65.10">
    <property type="entry name" value="Bacterial Topoisomerase I, domain 1"/>
    <property type="match status" value="2"/>
</dbReference>
<dbReference type="Gene3D" id="1.10.460.10">
    <property type="entry name" value="Topoisomerase I, domain 2"/>
    <property type="match status" value="1"/>
</dbReference>
<dbReference type="InterPro" id="IPR023405">
    <property type="entry name" value="Topo_IA_core_domain"/>
</dbReference>
<dbReference type="SMART" id="SM00436">
    <property type="entry name" value="TOP1Bc"/>
    <property type="match status" value="1"/>
</dbReference>
<feature type="domain" description="Topo IA-type catalytic" evidence="16">
    <location>
        <begin position="95"/>
        <end position="515"/>
    </location>
</feature>
<keyword evidence="4" id="KW-0479">Metal-binding</keyword>
<evidence type="ECO:0000256" key="1">
    <source>
        <dbReference type="ARBA" id="ARBA00000213"/>
    </source>
</evidence>
<evidence type="ECO:0000256" key="4">
    <source>
        <dbReference type="ARBA" id="ARBA00022723"/>
    </source>
</evidence>
<dbReference type="GO" id="GO:0006265">
    <property type="term" value="P:DNA topological change"/>
    <property type="evidence" value="ECO:0007669"/>
    <property type="project" value="InterPro"/>
</dbReference>
<evidence type="ECO:0000256" key="12">
    <source>
        <dbReference type="ARBA" id="ARBA00031985"/>
    </source>
</evidence>
<name>A0A2M7CHT1_9BACT</name>
<keyword evidence="8" id="KW-0799">Topoisomerase</keyword>
<feature type="non-terminal residue" evidence="17">
    <location>
        <position position="1"/>
    </location>
</feature>
<evidence type="ECO:0000313" key="18">
    <source>
        <dbReference type="Proteomes" id="UP000229966"/>
    </source>
</evidence>
<dbReference type="EC" id="5.6.2.1" evidence="3"/>
<dbReference type="Gene3D" id="2.70.20.10">
    <property type="entry name" value="Topoisomerase I, domain 3"/>
    <property type="match status" value="1"/>
</dbReference>
<evidence type="ECO:0000313" key="17">
    <source>
        <dbReference type="EMBL" id="PIV25189.1"/>
    </source>
</evidence>
<dbReference type="SUPFAM" id="SSF57783">
    <property type="entry name" value="Zinc beta-ribbon"/>
    <property type="match status" value="1"/>
</dbReference>
<evidence type="ECO:0000256" key="2">
    <source>
        <dbReference type="ARBA" id="ARBA00009446"/>
    </source>
</evidence>
<evidence type="ECO:0000256" key="9">
    <source>
        <dbReference type="ARBA" id="ARBA00023125"/>
    </source>
</evidence>
<comment type="caution">
    <text evidence="17">The sequence shown here is derived from an EMBL/GenBank/DDBJ whole genome shotgun (WGS) entry which is preliminary data.</text>
</comment>
<proteinExistence type="inferred from homology"/>
<dbReference type="HAMAP" id="MF_00952">
    <property type="entry name" value="Topoisom_1_prok"/>
    <property type="match status" value="1"/>
</dbReference>
<dbReference type="PROSITE" id="PS00396">
    <property type="entry name" value="TOPO_IA_1"/>
    <property type="match status" value="1"/>
</dbReference>
<keyword evidence="9" id="KW-0238">DNA-binding</keyword>
<dbReference type="Pfam" id="PF01396">
    <property type="entry name" value="Zn_ribbon_Top1"/>
    <property type="match status" value="2"/>
</dbReference>
<protein>
    <recommendedName>
        <fullName evidence="3">DNA topoisomerase</fullName>
        <ecNumber evidence="3">5.6.2.1</ecNumber>
    </recommendedName>
    <alternativeName>
        <fullName evidence="14">Omega-protein</fullName>
    </alternativeName>
    <alternativeName>
        <fullName evidence="13">Relaxing enzyme</fullName>
    </alternativeName>
    <alternativeName>
        <fullName evidence="11">Swivelase</fullName>
    </alternativeName>
    <alternativeName>
        <fullName evidence="12">Untwisting enzyme</fullName>
    </alternativeName>
</protein>
<dbReference type="InterPro" id="IPR013498">
    <property type="entry name" value="Topo_IA_Znf"/>
</dbReference>
<dbReference type="Pfam" id="PF01131">
    <property type="entry name" value="Topoisom_bac"/>
    <property type="match status" value="1"/>
</dbReference>
<keyword evidence="5" id="KW-0863">Zinc-finger</keyword>
<dbReference type="PRINTS" id="PR00417">
    <property type="entry name" value="PRTPISMRASEI"/>
</dbReference>
<keyword evidence="7" id="KW-0460">Magnesium</keyword>
<comment type="catalytic activity">
    <reaction evidence="1">
        <text>ATP-independent breakage of single-stranded DNA, followed by passage and rejoining.</text>
        <dbReference type="EC" id="5.6.2.1"/>
    </reaction>
</comment>
<evidence type="ECO:0000256" key="3">
    <source>
        <dbReference type="ARBA" id="ARBA00012891"/>
    </source>
</evidence>
<dbReference type="InterPro" id="IPR006171">
    <property type="entry name" value="TOPRIM_dom"/>
</dbReference>
<dbReference type="CDD" id="cd00186">
    <property type="entry name" value="TOP1Ac"/>
    <property type="match status" value="1"/>
</dbReference>
<reference evidence="18" key="1">
    <citation type="submission" date="2017-09" db="EMBL/GenBank/DDBJ databases">
        <title>Depth-based differentiation of microbial function through sediment-hosted aquifers and enrichment of novel symbionts in the deep terrestrial subsurface.</title>
        <authorList>
            <person name="Probst A.J."/>
            <person name="Ladd B."/>
            <person name="Jarett J.K."/>
            <person name="Geller-Mcgrath D.E."/>
            <person name="Sieber C.M.K."/>
            <person name="Emerson J.B."/>
            <person name="Anantharaman K."/>
            <person name="Thomas B.C."/>
            <person name="Malmstrom R."/>
            <person name="Stieglmeier M."/>
            <person name="Klingl A."/>
            <person name="Woyke T."/>
            <person name="Ryan C.M."/>
            <person name="Banfield J.F."/>
        </authorList>
    </citation>
    <scope>NUCLEOTIDE SEQUENCE [LARGE SCALE GENOMIC DNA]</scope>
</reference>
<evidence type="ECO:0000256" key="5">
    <source>
        <dbReference type="ARBA" id="ARBA00022771"/>
    </source>
</evidence>
<dbReference type="GO" id="GO:0003677">
    <property type="term" value="F:DNA binding"/>
    <property type="evidence" value="ECO:0007669"/>
    <property type="project" value="UniProtKB-KW"/>
</dbReference>
<dbReference type="NCBIfam" id="TIGR01051">
    <property type="entry name" value="topA_bact"/>
    <property type="match status" value="1"/>
</dbReference>
<dbReference type="PANTHER" id="PTHR42785:SF1">
    <property type="entry name" value="DNA TOPOISOMERASE"/>
    <property type="match status" value="1"/>
</dbReference>
<dbReference type="InterPro" id="IPR003601">
    <property type="entry name" value="Topo_IA_2"/>
</dbReference>
<evidence type="ECO:0000259" key="16">
    <source>
        <dbReference type="PROSITE" id="PS52039"/>
    </source>
</evidence>
<evidence type="ECO:0000256" key="8">
    <source>
        <dbReference type="ARBA" id="ARBA00023029"/>
    </source>
</evidence>
<accession>A0A2M7CHT1</accession>
<dbReference type="Proteomes" id="UP000229966">
    <property type="component" value="Unassembled WGS sequence"/>
</dbReference>
<keyword evidence="6" id="KW-0862">Zinc</keyword>
<dbReference type="InterPro" id="IPR028612">
    <property type="entry name" value="Topoisom_1_IA"/>
</dbReference>
<evidence type="ECO:0000256" key="7">
    <source>
        <dbReference type="ARBA" id="ARBA00022842"/>
    </source>
</evidence>
<dbReference type="Gene3D" id="3.40.50.140">
    <property type="match status" value="1"/>
</dbReference>
<evidence type="ECO:0000259" key="15">
    <source>
        <dbReference type="PROSITE" id="PS50880"/>
    </source>
</evidence>
<dbReference type="InterPro" id="IPR023406">
    <property type="entry name" value="Topo_IA_AS"/>
</dbReference>
<dbReference type="PROSITE" id="PS52039">
    <property type="entry name" value="TOPO_IA_2"/>
    <property type="match status" value="1"/>
</dbReference>
<dbReference type="InterPro" id="IPR013826">
    <property type="entry name" value="Topo_IA_cen_sub3"/>
</dbReference>
<dbReference type="InterPro" id="IPR013825">
    <property type="entry name" value="Topo_IA_cen_sub2"/>
</dbReference>
<keyword evidence="10 17" id="KW-0413">Isomerase</keyword>
<dbReference type="GO" id="GO:0005694">
    <property type="term" value="C:chromosome"/>
    <property type="evidence" value="ECO:0007669"/>
    <property type="project" value="InterPro"/>
</dbReference>
<comment type="similarity">
    <text evidence="2">Belongs to the type IA topoisomerase family.</text>
</comment>
<organism evidence="17 18">
    <name type="scientific">Candidatus Berkelbacteria bacterium CG03_land_8_20_14_0_80_40_36</name>
    <dbReference type="NCBI Taxonomy" id="1974509"/>
    <lineage>
        <taxon>Bacteria</taxon>
        <taxon>Candidatus Berkelbacteria</taxon>
    </lineage>
</organism>
<evidence type="ECO:0000256" key="10">
    <source>
        <dbReference type="ARBA" id="ARBA00023235"/>
    </source>
</evidence>
<dbReference type="InterPro" id="IPR000380">
    <property type="entry name" value="Topo_IA"/>
</dbReference>
<sequence>HNFEPKYVITPSRRKTVKDIKEIAEQAEIVYLATDLDREGEAISWHIMQAAGLQSQISNLKSQNHKQKQKVYRITFHEITKSAILDALKNPRALNMDLVDAQQARRVLDRLVGYKLSPFLWRKVMKGLSAGRVQSVAVRLVVEREEEIEKFKPDEYWEILASLKNKKDQEFPAKLVSKDSKTIDKLQIKSEKDAKEIEDELENEKYQVAGIVSEAVEKYSFPPYTTSTFQQDVTYKLGFSAKRAMRLAQDLYEAGKITYMRTDSVNLAWIAINSIRKYIGEQIGKDYLPEKPRGFKTKTKGAQEAHEAIRPTFVGTVHSDLKNKKFTEDHFKIYDLIWKRAVASQMKPAILDTQKIDITAGKYGFSASAQQIKFDGFTKVYPVKFGEQEMAEVEKDEILALQKLNKSQHFTKPSARYNQASLIKKLEELGIGRPSTYASIVDTIQQRGYVNFQNRYFMPTDTGRIVNKMLVDNFSNIVDYKFTAKMENDLDDVADGKLPWQKAVGDFYVPFEKNLKEKEEKVQKQEIEIEGDGEPCSKCGKPMAVKTGKFGKFLACTGYPDCKTTKNIQQKIGIKCPDCKDGDVIERRSKKGKMFYGCSRYPDCKFVSWTRPAPPKVEK</sequence>
<evidence type="ECO:0000256" key="6">
    <source>
        <dbReference type="ARBA" id="ARBA00022833"/>
    </source>
</evidence>
<dbReference type="PROSITE" id="PS50880">
    <property type="entry name" value="TOPRIM"/>
    <property type="match status" value="1"/>
</dbReference>
<dbReference type="AlphaFoldDB" id="A0A2M7CHT1"/>
<dbReference type="Gene3D" id="1.10.290.10">
    <property type="entry name" value="Topoisomerase I, domain 4"/>
    <property type="match status" value="1"/>
</dbReference>
<dbReference type="GO" id="GO:0008270">
    <property type="term" value="F:zinc ion binding"/>
    <property type="evidence" value="ECO:0007669"/>
    <property type="project" value="UniProtKB-KW"/>
</dbReference>
<dbReference type="InterPro" id="IPR005733">
    <property type="entry name" value="TopoI_bac-type"/>
</dbReference>
<dbReference type="EMBL" id="PEUM01000084">
    <property type="protein sequence ID" value="PIV25189.1"/>
    <property type="molecule type" value="Genomic_DNA"/>
</dbReference>
<feature type="domain" description="Toprim" evidence="15">
    <location>
        <begin position="1"/>
        <end position="79"/>
    </location>
</feature>